<organism evidence="1 2">
    <name type="scientific">Dentiscutata heterogama</name>
    <dbReference type="NCBI Taxonomy" id="1316150"/>
    <lineage>
        <taxon>Eukaryota</taxon>
        <taxon>Fungi</taxon>
        <taxon>Fungi incertae sedis</taxon>
        <taxon>Mucoromycota</taxon>
        <taxon>Glomeromycotina</taxon>
        <taxon>Glomeromycetes</taxon>
        <taxon>Diversisporales</taxon>
        <taxon>Gigasporaceae</taxon>
        <taxon>Dentiscutata</taxon>
    </lineage>
</organism>
<name>A0ACA9P9L9_9GLOM</name>
<accession>A0ACA9P9L9</accession>
<feature type="non-terminal residue" evidence="1">
    <location>
        <position position="1"/>
    </location>
</feature>
<keyword evidence="2" id="KW-1185">Reference proteome</keyword>
<gene>
    <name evidence="1" type="ORF">DHETER_LOCUS11292</name>
</gene>
<dbReference type="EMBL" id="CAJVPU010024291">
    <property type="protein sequence ID" value="CAG8691812.1"/>
    <property type="molecule type" value="Genomic_DNA"/>
</dbReference>
<sequence>YAFLAYSKPMKKRAKLVPMSKSFDIPPEEGTNNIKEFFADNINSLNAVGLLNAVKADETEINCTATVIKTNNGSIAITAAHCVYDHKLGAWNKVYFYPGYNNGAEGRVGKVVAYRSIIWNAFLENAEMYDYALTKFYYQNGRKLQDDTGAFDYDPDIPHGNYSITVFGYPADGDMDCPRDGKHLCSFQGNSFDFPDNLPNATSYRGIPIDVGYGSSGGPWIRNYDPTTNTGTVIGISHGILNEPYPETDTAACLWYHDEFLSMIKIAENN</sequence>
<evidence type="ECO:0000313" key="2">
    <source>
        <dbReference type="Proteomes" id="UP000789702"/>
    </source>
</evidence>
<proteinExistence type="predicted"/>
<dbReference type="Proteomes" id="UP000789702">
    <property type="component" value="Unassembled WGS sequence"/>
</dbReference>
<protein>
    <submittedName>
        <fullName evidence="1">469_t:CDS:1</fullName>
    </submittedName>
</protein>
<reference evidence="1" key="1">
    <citation type="submission" date="2021-06" db="EMBL/GenBank/DDBJ databases">
        <authorList>
            <person name="Kallberg Y."/>
            <person name="Tangrot J."/>
            <person name="Rosling A."/>
        </authorList>
    </citation>
    <scope>NUCLEOTIDE SEQUENCE</scope>
    <source>
        <strain evidence="1">IL203A</strain>
    </source>
</reference>
<comment type="caution">
    <text evidence="1">The sequence shown here is derived from an EMBL/GenBank/DDBJ whole genome shotgun (WGS) entry which is preliminary data.</text>
</comment>
<evidence type="ECO:0000313" key="1">
    <source>
        <dbReference type="EMBL" id="CAG8691812.1"/>
    </source>
</evidence>